<evidence type="ECO:0000313" key="2">
    <source>
        <dbReference type="Proteomes" id="UP000823862"/>
    </source>
</evidence>
<dbReference type="EMBL" id="DWZI01000038">
    <property type="protein sequence ID" value="HJA85980.1"/>
    <property type="molecule type" value="Genomic_DNA"/>
</dbReference>
<comment type="caution">
    <text evidence="1">The sequence shown here is derived from an EMBL/GenBank/DDBJ whole genome shotgun (WGS) entry which is preliminary data.</text>
</comment>
<dbReference type="Proteomes" id="UP000823862">
    <property type="component" value="Unassembled WGS sequence"/>
</dbReference>
<sequence length="326" mass="37460">MNYRTILNDYKPIEQGDFMLRYKINGRSYVLFSPKKDVVSCIELYNFSEISPIQLALLLSYQSADEIEQDEFTFAANCTRERIIDYLFDVEGSEDCVKIRHTSGLQGYLMYDLVKLDKVRNLFQFDIKKKASHLLFDNRHCAASLRGDCQGSVIHLCWNPCVFHSIEKGGEPDAPAYLLASSSPVVCGYVLKQIEKCFASVEKAERIIGIHVGDEVSEAFDFVCYYVRNVQDDCTVIVERKSGMVTLEMLNWNPVRLANFVAALNKTVVGKMKKCYPEMDACEVRPFACVSFTRKSFVYFPDVKMHQEVFLESYIRLVRLSELHLL</sequence>
<proteinExistence type="predicted"/>
<name>A0A9D2HVZ8_9BACE</name>
<gene>
    <name evidence="1" type="ORF">H9950_07305</name>
</gene>
<protein>
    <submittedName>
        <fullName evidence="1">Uncharacterized protein</fullName>
    </submittedName>
</protein>
<dbReference type="AlphaFoldDB" id="A0A9D2HVZ8"/>
<reference evidence="1" key="2">
    <citation type="submission" date="2021-04" db="EMBL/GenBank/DDBJ databases">
        <authorList>
            <person name="Gilroy R."/>
        </authorList>
    </citation>
    <scope>NUCLEOTIDE SEQUENCE</scope>
    <source>
        <strain evidence="1">ChiHjej12B11-9795</strain>
    </source>
</reference>
<evidence type="ECO:0000313" key="1">
    <source>
        <dbReference type="EMBL" id="HJA85980.1"/>
    </source>
</evidence>
<reference evidence="1" key="1">
    <citation type="journal article" date="2021" name="PeerJ">
        <title>Extensive microbial diversity within the chicken gut microbiome revealed by metagenomics and culture.</title>
        <authorList>
            <person name="Gilroy R."/>
            <person name="Ravi A."/>
            <person name="Getino M."/>
            <person name="Pursley I."/>
            <person name="Horton D.L."/>
            <person name="Alikhan N.F."/>
            <person name="Baker D."/>
            <person name="Gharbi K."/>
            <person name="Hall N."/>
            <person name="Watson M."/>
            <person name="Adriaenssens E.M."/>
            <person name="Foster-Nyarko E."/>
            <person name="Jarju S."/>
            <person name="Secka A."/>
            <person name="Antonio M."/>
            <person name="Oren A."/>
            <person name="Chaudhuri R.R."/>
            <person name="La Ragione R."/>
            <person name="Hildebrand F."/>
            <person name="Pallen M.J."/>
        </authorList>
    </citation>
    <scope>NUCLEOTIDE SEQUENCE</scope>
    <source>
        <strain evidence="1">ChiHjej12B11-9795</strain>
    </source>
</reference>
<accession>A0A9D2HVZ8</accession>
<organism evidence="1 2">
    <name type="scientific">Candidatus Bacteroides avicola</name>
    <dbReference type="NCBI Taxonomy" id="2838468"/>
    <lineage>
        <taxon>Bacteria</taxon>
        <taxon>Pseudomonadati</taxon>
        <taxon>Bacteroidota</taxon>
        <taxon>Bacteroidia</taxon>
        <taxon>Bacteroidales</taxon>
        <taxon>Bacteroidaceae</taxon>
        <taxon>Bacteroides</taxon>
    </lineage>
</organism>